<dbReference type="InterPro" id="IPR003660">
    <property type="entry name" value="HAMP_dom"/>
</dbReference>
<comment type="caution">
    <text evidence="5">The sequence shown here is derived from an EMBL/GenBank/DDBJ whole genome shotgun (WGS) entry which is preliminary data.</text>
</comment>
<dbReference type="InterPro" id="IPR029787">
    <property type="entry name" value="Nucleotide_cyclase"/>
</dbReference>
<dbReference type="PANTHER" id="PTHR33121">
    <property type="entry name" value="CYCLIC DI-GMP PHOSPHODIESTERASE PDEF"/>
    <property type="match status" value="1"/>
</dbReference>
<dbReference type="InterPro" id="IPR050706">
    <property type="entry name" value="Cyclic-di-GMP_PDE-like"/>
</dbReference>
<dbReference type="InterPro" id="IPR035919">
    <property type="entry name" value="EAL_sf"/>
</dbReference>
<sequence>MSLIRQLWLVVLISTLLAFAGSLFIGVWSAREYLAQQLERKNADNASSLALAMTQQEKDPVNIELQVAALFDTGYYQEISVTDPLGKPIVQRLQDRSETDVPGWFVNLLPIPSRPGLAQVSDGWKQYATVKVVSHTHFAYAALWGQLEQLLLWFALGGGAVGMIGMLGLRSIARSLGDVVGQAEAIGNRRFVSIAEPRTPELRALTRAMNAMVERVRLMFAEATGRLEDLQRRLNYDPLTGLQNREHFMVNLREQLSGNESAQQGALALLRLTDLDEINARLGRSATDALLRDVGNLLRELAGKSEGGLAGRVKAGEFALLLPGAASAADVARQLADSVDKELAVRWVALPELYHLGALQYERGDRISGVLSELDAVLAVAAESGSNSWHAVDSGSLNKIIPGEQWKTLLTQAVDGGKLSLVFYPVVRDGGASVHQEGMIRLQADVGVPPMKAADFMPIAAHLNLTAPIDMAVVRLAIGHLEHISEDIAVNLSSSTLGNWSFHHDLCRQLQASPELCRRLWFEVPEYGAFKHFDAFRELCHSLKELGCRIGIESFGQRLAESDKLTELGLDYVKLHPGLVQGLADSPGNREFLQRFCGVAHNLGIIVIATGVRSADDLAQLKALGVDGATGPGVARTSD</sequence>
<dbReference type="GO" id="GO:0007165">
    <property type="term" value="P:signal transduction"/>
    <property type="evidence" value="ECO:0007669"/>
    <property type="project" value="InterPro"/>
</dbReference>
<keyword evidence="6" id="KW-1185">Reference proteome</keyword>
<evidence type="ECO:0000259" key="3">
    <source>
        <dbReference type="PROSITE" id="PS50885"/>
    </source>
</evidence>
<protein>
    <submittedName>
        <fullName evidence="5">Diguanylate cyclase (GGDEF)-like protein</fullName>
    </submittedName>
</protein>
<dbReference type="PROSITE" id="PS50885">
    <property type="entry name" value="HAMP"/>
    <property type="match status" value="1"/>
</dbReference>
<dbReference type="OrthoDB" id="5894408at2"/>
<dbReference type="SUPFAM" id="SSF141868">
    <property type="entry name" value="EAL domain-like"/>
    <property type="match status" value="1"/>
</dbReference>
<gene>
    <name evidence="5" type="ORF">GGD90_003347</name>
</gene>
<dbReference type="Gene3D" id="3.30.70.270">
    <property type="match status" value="1"/>
</dbReference>
<dbReference type="InterPro" id="IPR001633">
    <property type="entry name" value="EAL_dom"/>
</dbReference>
<dbReference type="Pfam" id="PF00563">
    <property type="entry name" value="EAL"/>
    <property type="match status" value="1"/>
</dbReference>
<keyword evidence="1" id="KW-1133">Transmembrane helix</keyword>
<keyword evidence="1" id="KW-0472">Membrane</keyword>
<dbReference type="Gene3D" id="3.20.20.450">
    <property type="entry name" value="EAL domain"/>
    <property type="match status" value="1"/>
</dbReference>
<dbReference type="Proteomes" id="UP000587070">
    <property type="component" value="Unassembled WGS sequence"/>
</dbReference>
<dbReference type="PROSITE" id="PS50887">
    <property type="entry name" value="GGDEF"/>
    <property type="match status" value="1"/>
</dbReference>
<dbReference type="Pfam" id="PF16448">
    <property type="entry name" value="LapD_MoxY_N"/>
    <property type="match status" value="1"/>
</dbReference>
<accession>A0A840GAQ0</accession>
<dbReference type="SUPFAM" id="SSF55073">
    <property type="entry name" value="Nucleotide cyclase"/>
    <property type="match status" value="1"/>
</dbReference>
<evidence type="ECO:0000256" key="1">
    <source>
        <dbReference type="SAM" id="Phobius"/>
    </source>
</evidence>
<dbReference type="Pfam" id="PF00990">
    <property type="entry name" value="GGDEF"/>
    <property type="match status" value="1"/>
</dbReference>
<dbReference type="RefSeq" id="WP_153117842.1">
    <property type="nucleotide sequence ID" value="NZ_JACIGE010000015.1"/>
</dbReference>
<organism evidence="5 6">
    <name type="scientific">Rhodocyclus tenuis</name>
    <name type="common">Rhodospirillum tenue</name>
    <dbReference type="NCBI Taxonomy" id="1066"/>
    <lineage>
        <taxon>Bacteria</taxon>
        <taxon>Pseudomonadati</taxon>
        <taxon>Pseudomonadota</taxon>
        <taxon>Betaproteobacteria</taxon>
        <taxon>Rhodocyclales</taxon>
        <taxon>Rhodocyclaceae</taxon>
        <taxon>Rhodocyclus</taxon>
    </lineage>
</organism>
<dbReference type="SMART" id="SM00052">
    <property type="entry name" value="EAL"/>
    <property type="match status" value="1"/>
</dbReference>
<evidence type="ECO:0000259" key="4">
    <source>
        <dbReference type="PROSITE" id="PS50887"/>
    </source>
</evidence>
<dbReference type="InterPro" id="IPR032244">
    <property type="entry name" value="LapD_MoxY_N"/>
</dbReference>
<dbReference type="PROSITE" id="PS50883">
    <property type="entry name" value="EAL"/>
    <property type="match status" value="1"/>
</dbReference>
<dbReference type="AlphaFoldDB" id="A0A840GAQ0"/>
<dbReference type="SMART" id="SM00267">
    <property type="entry name" value="GGDEF"/>
    <property type="match status" value="1"/>
</dbReference>
<feature type="transmembrane region" description="Helical" evidence="1">
    <location>
        <begin position="7"/>
        <end position="30"/>
    </location>
</feature>
<evidence type="ECO:0000313" key="6">
    <source>
        <dbReference type="Proteomes" id="UP000587070"/>
    </source>
</evidence>
<keyword evidence="1" id="KW-0812">Transmembrane</keyword>
<dbReference type="InterPro" id="IPR042461">
    <property type="entry name" value="LapD_MoxY_peri_C"/>
</dbReference>
<evidence type="ECO:0000259" key="2">
    <source>
        <dbReference type="PROSITE" id="PS50883"/>
    </source>
</evidence>
<reference evidence="5 6" key="1">
    <citation type="submission" date="2020-08" db="EMBL/GenBank/DDBJ databases">
        <title>Genome sequencing of Purple Non-Sulfur Bacteria from various extreme environments.</title>
        <authorList>
            <person name="Mayer M."/>
        </authorList>
    </citation>
    <scope>NUCLEOTIDE SEQUENCE [LARGE SCALE GENOMIC DNA]</scope>
    <source>
        <strain evidence="5 6">2761</strain>
    </source>
</reference>
<dbReference type="SMART" id="SM00304">
    <property type="entry name" value="HAMP"/>
    <property type="match status" value="1"/>
</dbReference>
<proteinExistence type="predicted"/>
<dbReference type="InterPro" id="IPR000160">
    <property type="entry name" value="GGDEF_dom"/>
</dbReference>
<feature type="domain" description="EAL" evidence="2">
    <location>
        <begin position="403"/>
        <end position="639"/>
    </location>
</feature>
<feature type="domain" description="HAMP" evidence="3">
    <location>
        <begin position="170"/>
        <end position="221"/>
    </location>
</feature>
<dbReference type="EMBL" id="JACIGE010000015">
    <property type="protein sequence ID" value="MBB4248945.1"/>
    <property type="molecule type" value="Genomic_DNA"/>
</dbReference>
<evidence type="ECO:0000313" key="5">
    <source>
        <dbReference type="EMBL" id="MBB4248945.1"/>
    </source>
</evidence>
<dbReference type="Gene3D" id="6.20.270.20">
    <property type="entry name" value="LapD/MoxY periplasmic domain"/>
    <property type="match status" value="1"/>
</dbReference>
<name>A0A840GAQ0_RHOTE</name>
<dbReference type="PANTHER" id="PTHR33121:SF23">
    <property type="entry name" value="CYCLIC DI-GMP PHOSPHODIESTERASE PDEB"/>
    <property type="match status" value="1"/>
</dbReference>
<dbReference type="GO" id="GO:0071111">
    <property type="term" value="F:cyclic-guanylate-specific phosphodiesterase activity"/>
    <property type="evidence" value="ECO:0007669"/>
    <property type="project" value="InterPro"/>
</dbReference>
<dbReference type="InterPro" id="IPR043128">
    <property type="entry name" value="Rev_trsase/Diguanyl_cyclase"/>
</dbReference>
<dbReference type="CDD" id="cd01948">
    <property type="entry name" value="EAL"/>
    <property type="match status" value="1"/>
</dbReference>
<dbReference type="GO" id="GO:0016020">
    <property type="term" value="C:membrane"/>
    <property type="evidence" value="ECO:0007669"/>
    <property type="project" value="InterPro"/>
</dbReference>
<feature type="domain" description="GGDEF" evidence="4">
    <location>
        <begin position="263"/>
        <end position="394"/>
    </location>
</feature>
<dbReference type="Gene3D" id="3.30.110.200">
    <property type="match status" value="1"/>
</dbReference>